<gene>
    <name evidence="2" type="ORF">BCF55_0974</name>
</gene>
<keyword evidence="1" id="KW-1133">Transmembrane helix</keyword>
<accession>A0A497XUZ1</accession>
<keyword evidence="3" id="KW-1185">Reference proteome</keyword>
<feature type="transmembrane region" description="Helical" evidence="1">
    <location>
        <begin position="79"/>
        <end position="105"/>
    </location>
</feature>
<evidence type="ECO:0000313" key="2">
    <source>
        <dbReference type="EMBL" id="RLJ70693.1"/>
    </source>
</evidence>
<dbReference type="Gene3D" id="3.40.50.11700">
    <property type="match status" value="1"/>
</dbReference>
<proteinExistence type="predicted"/>
<sequence length="339" mass="38844">MIFRSTGMKGFKFNLQNTVLPFYGILATFYILLIDSSLVKLSQNNILIHVILFVAIPLLILSNLFLFKIFYRPEFDLKYLIRSALAGSFPSVLTFFFVLFFAIFTSWIADFLKENNYYQAIGTSVFTFGLIFAFALSIPHGRLGKTGERQPKKVLICALSKPGLIGRNAQQKSEDEVFEEMKRLLANGDKERILGLDHTWAPFLELYLFHKEKLEKWYILISKEVYKSKDKFIEILGEEAKEIVHFKPESEGIDFNNYEEIVGVLTEILKEIKRSGYDDEDISVYISGGTSAITLALTLFAVKDGRQVEYLTQSENDKKIISINISFEDLYSFSPEARG</sequence>
<dbReference type="AlphaFoldDB" id="A0A497XUZ1"/>
<keyword evidence="1" id="KW-0812">Transmembrane</keyword>
<protein>
    <submittedName>
        <fullName evidence="2">Uncharacterized protein</fullName>
    </submittedName>
</protein>
<feature type="transmembrane region" description="Helical" evidence="1">
    <location>
        <begin position="46"/>
        <end position="67"/>
    </location>
</feature>
<comment type="caution">
    <text evidence="2">The sequence shown here is derived from an EMBL/GenBank/DDBJ whole genome shotgun (WGS) entry which is preliminary data.</text>
</comment>
<reference evidence="2 3" key="1">
    <citation type="submission" date="2018-10" db="EMBL/GenBank/DDBJ databases">
        <title>Genomic Encyclopedia of Archaeal and Bacterial Type Strains, Phase II (KMG-II): from individual species to whole genera.</title>
        <authorList>
            <person name="Goeker M."/>
        </authorList>
    </citation>
    <scope>NUCLEOTIDE SEQUENCE [LARGE SCALE GENOMIC DNA]</scope>
    <source>
        <strain evidence="2 3">DSM 16510</strain>
    </source>
</reference>
<feature type="transmembrane region" description="Helical" evidence="1">
    <location>
        <begin position="20"/>
        <end position="40"/>
    </location>
</feature>
<evidence type="ECO:0000256" key="1">
    <source>
        <dbReference type="SAM" id="Phobius"/>
    </source>
</evidence>
<keyword evidence="1" id="KW-0472">Membrane</keyword>
<feature type="transmembrane region" description="Helical" evidence="1">
    <location>
        <begin position="117"/>
        <end position="136"/>
    </location>
</feature>
<evidence type="ECO:0000313" key="3">
    <source>
        <dbReference type="Proteomes" id="UP000267841"/>
    </source>
</evidence>
<name>A0A497XUZ1_9AQUI</name>
<dbReference type="EMBL" id="RCCJ01000001">
    <property type="protein sequence ID" value="RLJ70693.1"/>
    <property type="molecule type" value="Genomic_DNA"/>
</dbReference>
<dbReference type="Proteomes" id="UP000267841">
    <property type="component" value="Unassembled WGS sequence"/>
</dbReference>
<organism evidence="2 3">
    <name type="scientific">Hydrogenivirga caldilitoris</name>
    <dbReference type="NCBI Taxonomy" id="246264"/>
    <lineage>
        <taxon>Bacteria</taxon>
        <taxon>Pseudomonadati</taxon>
        <taxon>Aquificota</taxon>
        <taxon>Aquificia</taxon>
        <taxon>Aquificales</taxon>
        <taxon>Aquificaceae</taxon>
        <taxon>Hydrogenivirga</taxon>
    </lineage>
</organism>